<organism evidence="2 3">
    <name type="scientific">Sinocyclocheilus anshuiensis</name>
    <dbReference type="NCBI Taxonomy" id="1608454"/>
    <lineage>
        <taxon>Eukaryota</taxon>
        <taxon>Metazoa</taxon>
        <taxon>Chordata</taxon>
        <taxon>Craniata</taxon>
        <taxon>Vertebrata</taxon>
        <taxon>Euteleostomi</taxon>
        <taxon>Actinopterygii</taxon>
        <taxon>Neopterygii</taxon>
        <taxon>Teleostei</taxon>
        <taxon>Ostariophysi</taxon>
        <taxon>Cypriniformes</taxon>
        <taxon>Cyprinidae</taxon>
        <taxon>Cyprininae</taxon>
        <taxon>Sinocyclocheilus</taxon>
    </lineage>
</organism>
<keyword evidence="3" id="KW-1185">Reference proteome</keyword>
<evidence type="ECO:0000313" key="3">
    <source>
        <dbReference type="Proteomes" id="UP000472260"/>
    </source>
</evidence>
<evidence type="ECO:0000256" key="1">
    <source>
        <dbReference type="SAM" id="MobiDB-lite"/>
    </source>
</evidence>
<name>A0A671KQ12_9TELE</name>
<reference evidence="2" key="2">
    <citation type="submission" date="2025-09" db="UniProtKB">
        <authorList>
            <consortium name="Ensembl"/>
        </authorList>
    </citation>
    <scope>IDENTIFICATION</scope>
</reference>
<proteinExistence type="predicted"/>
<sequence>MTGRNQHNGFQFATTVQPPTCSYMSAFGNNSETDYSEEDGETFELRSRGKERHRRSTSTDRKDDFVYLIRDIKDGDTLISISLQYFCTVSKSSLVVLLLFLLQYVYRNVTGMIKILCEYKEYCCVKLCLKSRIILVSRNTI</sequence>
<dbReference type="AlphaFoldDB" id="A0A671KQ12"/>
<feature type="region of interest" description="Disordered" evidence="1">
    <location>
        <begin position="32"/>
        <end position="60"/>
    </location>
</feature>
<dbReference type="Ensembl" id="ENSSANT00000010687.1">
    <property type="protein sequence ID" value="ENSSANP00000009969.1"/>
    <property type="gene ID" value="ENSSANG00000005531.1"/>
</dbReference>
<evidence type="ECO:0000313" key="2">
    <source>
        <dbReference type="Ensembl" id="ENSSANP00000009969.1"/>
    </source>
</evidence>
<protein>
    <submittedName>
        <fullName evidence="2">LysM, putative peptidoglycan-binding, domain containing 3</fullName>
    </submittedName>
</protein>
<reference evidence="2" key="1">
    <citation type="submission" date="2025-08" db="UniProtKB">
        <authorList>
            <consortium name="Ensembl"/>
        </authorList>
    </citation>
    <scope>IDENTIFICATION</scope>
</reference>
<dbReference type="Proteomes" id="UP000472260">
    <property type="component" value="Unassembled WGS sequence"/>
</dbReference>
<accession>A0A671KQ12</accession>